<reference evidence="2 4" key="2">
    <citation type="submission" date="2023-01" db="EMBL/GenBank/DDBJ databases">
        <title>Trichodesmium-associated heterotrophic epibiont bacteria.</title>
        <authorList>
            <person name="Cleveland C.S."/>
            <person name="Webb E.A."/>
        </authorList>
    </citation>
    <scope>NUCLEOTIDE SEQUENCE [LARGE SCALE GENOMIC DNA]</scope>
    <source>
        <strain evidence="2 4">USCH2</strain>
    </source>
</reference>
<dbReference type="NCBIfam" id="TIGR04256">
    <property type="entry name" value="GxxExxY"/>
    <property type="match status" value="1"/>
</dbReference>
<evidence type="ECO:0000313" key="4">
    <source>
        <dbReference type="Proteomes" id="UP001377972"/>
    </source>
</evidence>
<protein>
    <submittedName>
        <fullName evidence="1">GxxExxY protein</fullName>
    </submittedName>
</protein>
<dbReference type="Pfam" id="PF13366">
    <property type="entry name" value="PDDEXK_3"/>
    <property type="match status" value="1"/>
</dbReference>
<organism evidence="1 3">
    <name type="scientific">Pseudoalteromonas lipolytica</name>
    <dbReference type="NCBI Taxonomy" id="570156"/>
    <lineage>
        <taxon>Bacteria</taxon>
        <taxon>Pseudomonadati</taxon>
        <taxon>Pseudomonadota</taxon>
        <taxon>Gammaproteobacteria</taxon>
        <taxon>Alteromonadales</taxon>
        <taxon>Pseudoalteromonadaceae</taxon>
        <taxon>Pseudoalteromonas</taxon>
    </lineage>
</organism>
<dbReference type="Proteomes" id="UP001377972">
    <property type="component" value="Unassembled WGS sequence"/>
</dbReference>
<sequence length="125" mass="14172">MDIDHLTQTVIGYAIEVHKQLGSGLLESSYEACLMYELQQAGIKVERQLTLPIRYKNLEIEAGYRLDLFIPNKLVIELKSVDKLLPIHSAQILTYMKLSKVNAGLLINFNALKLVDGIKRFNLSL</sequence>
<dbReference type="AlphaFoldDB" id="A0A0P7DSR9"/>
<dbReference type="EMBL" id="LJTC01000004">
    <property type="protein sequence ID" value="KPM84305.1"/>
    <property type="molecule type" value="Genomic_DNA"/>
</dbReference>
<accession>A0A0P7DSR9</accession>
<dbReference type="Proteomes" id="UP000050378">
    <property type="component" value="Unassembled WGS sequence"/>
</dbReference>
<evidence type="ECO:0000313" key="2">
    <source>
        <dbReference type="EMBL" id="MEJ6496953.1"/>
    </source>
</evidence>
<dbReference type="PATRIC" id="fig|570156.3.peg.2691"/>
<evidence type="ECO:0000313" key="1">
    <source>
        <dbReference type="EMBL" id="KPM84305.1"/>
    </source>
</evidence>
<dbReference type="STRING" id="570156.AOG27_08175"/>
<proteinExistence type="predicted"/>
<dbReference type="EMBL" id="JAQPZS010000011">
    <property type="protein sequence ID" value="MEJ6496953.1"/>
    <property type="molecule type" value="Genomic_DNA"/>
</dbReference>
<dbReference type="OrthoDB" id="9806869at2"/>
<comment type="caution">
    <text evidence="1">The sequence shown here is derived from an EMBL/GenBank/DDBJ whole genome shotgun (WGS) entry which is preliminary data.</text>
</comment>
<keyword evidence="4" id="KW-1185">Reference proteome</keyword>
<evidence type="ECO:0000313" key="3">
    <source>
        <dbReference type="Proteomes" id="UP000050378"/>
    </source>
</evidence>
<gene>
    <name evidence="1" type="ORF">AOG27_08175</name>
    <name evidence="2" type="ORF">PQI24_12965</name>
</gene>
<dbReference type="InterPro" id="IPR026350">
    <property type="entry name" value="GxxExxY"/>
</dbReference>
<name>A0A0P7DSR9_9GAMM</name>
<reference evidence="1 3" key="1">
    <citation type="submission" date="2015-09" db="EMBL/GenBank/DDBJ databases">
        <title>Draft Genome Sequence of Pseudoalteromonas lipolytica UCD-48B.</title>
        <authorList>
            <person name="Krusor M."/>
            <person name="Coil D.A."/>
            <person name="Lang J.M."/>
            <person name="Eisen J.A."/>
            <person name="Alexiev A."/>
        </authorList>
    </citation>
    <scope>NUCLEOTIDE SEQUENCE [LARGE SCALE GENOMIC DNA]</scope>
    <source>
        <strain evidence="1 3">UCD-48B</strain>
    </source>
</reference>